<reference evidence="6" key="1">
    <citation type="submission" date="2016-10" db="EMBL/GenBank/DDBJ databases">
        <authorList>
            <person name="Varghese N."/>
            <person name="Submissions S."/>
        </authorList>
    </citation>
    <scope>NUCLEOTIDE SEQUENCE [LARGE SCALE GENOMIC DNA]</scope>
    <source>
        <strain evidence="6">DSM 3695</strain>
    </source>
</reference>
<keyword evidence="1" id="KW-0677">Repeat</keyword>
<keyword evidence="4" id="KW-1133">Transmembrane helix</keyword>
<organism evidence="5 6">
    <name type="scientific">Chitinophaga arvensicola</name>
    <dbReference type="NCBI Taxonomy" id="29529"/>
    <lineage>
        <taxon>Bacteria</taxon>
        <taxon>Pseudomonadati</taxon>
        <taxon>Bacteroidota</taxon>
        <taxon>Chitinophagia</taxon>
        <taxon>Chitinophagales</taxon>
        <taxon>Chitinophagaceae</taxon>
        <taxon>Chitinophaga</taxon>
    </lineage>
</organism>
<dbReference type="AlphaFoldDB" id="A0A1I0S6P5"/>
<sequence>MDVILILLGIFLLWFLTRPFTLLFHELGHALPALLFTRQKTVIYLGSYGNTGKSISFRIGLLEIWIRFNLFTTGGLCLSSPSDMRVWQRTIFLLGGPLFSLVLGVTGSYLAFMLDSHGFIKLFLVIFTASAIFDFYFNLRPGNRPVLVHDGRITFNDGYYLKQLLWHRKYNEAVEEGIALFEAGNYKEAIVRLERQRTKSIGNPTIYAFLVAACINKEDYTKGQSYIEMKEIYCGLTSDDYCNRGIILATTEGFVTALDDLQKSLVLDPENVFALIYLGYVFNMLERYAEAIPLFDRALELTPEDGYGFNQRGLAKVKTGLPEEGLADILRALQLTPDHAYVHLHLGIYHLDKGAPEAALLSFNKAAELDGEIESLPALIATATANSTAIQGPGYK</sequence>
<dbReference type="InterPro" id="IPR050498">
    <property type="entry name" value="Ycf3"/>
</dbReference>
<dbReference type="InterPro" id="IPR019734">
    <property type="entry name" value="TPR_rpt"/>
</dbReference>
<keyword evidence="6" id="KW-1185">Reference proteome</keyword>
<feature type="repeat" description="TPR" evidence="3">
    <location>
        <begin position="238"/>
        <end position="271"/>
    </location>
</feature>
<evidence type="ECO:0000256" key="3">
    <source>
        <dbReference type="PROSITE-ProRule" id="PRU00339"/>
    </source>
</evidence>
<feature type="transmembrane region" description="Helical" evidence="4">
    <location>
        <begin position="90"/>
        <end position="112"/>
    </location>
</feature>
<name>A0A1I0S6P5_9BACT</name>
<keyword evidence="4" id="KW-0472">Membrane</keyword>
<protein>
    <submittedName>
        <fullName evidence="5">Tetratricopeptide (TPR) repeat</fullName>
    </submittedName>
</protein>
<keyword evidence="2 3" id="KW-0802">TPR repeat</keyword>
<dbReference type="InterPro" id="IPR011990">
    <property type="entry name" value="TPR-like_helical_dom_sf"/>
</dbReference>
<dbReference type="EMBL" id="FOJG01000002">
    <property type="protein sequence ID" value="SEW51260.1"/>
    <property type="molecule type" value="Genomic_DNA"/>
</dbReference>
<evidence type="ECO:0000256" key="2">
    <source>
        <dbReference type="ARBA" id="ARBA00022803"/>
    </source>
</evidence>
<accession>A0A1I0S6P5</accession>
<dbReference type="Proteomes" id="UP000199310">
    <property type="component" value="Unassembled WGS sequence"/>
</dbReference>
<keyword evidence="4" id="KW-0812">Transmembrane</keyword>
<proteinExistence type="predicted"/>
<feature type="repeat" description="TPR" evidence="3">
    <location>
        <begin position="272"/>
        <end position="305"/>
    </location>
</feature>
<dbReference type="SUPFAM" id="SSF48452">
    <property type="entry name" value="TPR-like"/>
    <property type="match status" value="1"/>
</dbReference>
<evidence type="ECO:0000313" key="6">
    <source>
        <dbReference type="Proteomes" id="UP000199310"/>
    </source>
</evidence>
<dbReference type="PANTHER" id="PTHR44858:SF1">
    <property type="entry name" value="UDP-N-ACETYLGLUCOSAMINE--PEPTIDE N-ACETYLGLUCOSAMINYLTRANSFERASE SPINDLY-RELATED"/>
    <property type="match status" value="1"/>
</dbReference>
<dbReference type="PROSITE" id="PS50005">
    <property type="entry name" value="TPR"/>
    <property type="match status" value="2"/>
</dbReference>
<dbReference type="STRING" id="29529.SAMN04488122_4185"/>
<feature type="transmembrane region" description="Helical" evidence="4">
    <location>
        <begin position="118"/>
        <end position="137"/>
    </location>
</feature>
<dbReference type="RefSeq" id="WP_089897671.1">
    <property type="nucleotide sequence ID" value="NZ_FOJG01000002.1"/>
</dbReference>
<dbReference type="Gene3D" id="1.25.40.10">
    <property type="entry name" value="Tetratricopeptide repeat domain"/>
    <property type="match status" value="2"/>
</dbReference>
<evidence type="ECO:0000256" key="1">
    <source>
        <dbReference type="ARBA" id="ARBA00022737"/>
    </source>
</evidence>
<dbReference type="PANTHER" id="PTHR44858">
    <property type="entry name" value="TETRATRICOPEPTIDE REPEAT PROTEIN 6"/>
    <property type="match status" value="1"/>
</dbReference>
<dbReference type="InterPro" id="IPR049500">
    <property type="entry name" value="Peptidase_M50B-like"/>
</dbReference>
<dbReference type="Pfam" id="PF13398">
    <property type="entry name" value="Peptidase_M50B"/>
    <property type="match status" value="1"/>
</dbReference>
<evidence type="ECO:0000256" key="4">
    <source>
        <dbReference type="SAM" id="Phobius"/>
    </source>
</evidence>
<evidence type="ECO:0000313" key="5">
    <source>
        <dbReference type="EMBL" id="SEW51260.1"/>
    </source>
</evidence>
<dbReference type="Pfam" id="PF13432">
    <property type="entry name" value="TPR_16"/>
    <property type="match status" value="2"/>
</dbReference>
<dbReference type="PROSITE" id="PS50293">
    <property type="entry name" value="TPR_REGION"/>
    <property type="match status" value="1"/>
</dbReference>
<dbReference type="OrthoDB" id="9785181at2"/>
<gene>
    <name evidence="5" type="ORF">SAMN04488122_4185</name>
</gene>
<dbReference type="SMART" id="SM00028">
    <property type="entry name" value="TPR"/>
    <property type="match status" value="4"/>
</dbReference>